<sequence>MMLLLLPYELQMQIIDYVSPRDLPSLSLSCKHLRAASRNHLREHNTYTRRLSENPGCASPANVQRRETNQAFSTGAPQLLLDIAQNPRLARYVEKLVRDQLDGEGSPGIPWDLGLRLAKRVLQQSRIVLEEDEVCDWIHAVANASGGAVLGLLLGQLTELRRMQLGVRVQDPITPYVPRAVSRLAMRSQKGHLDQPLSGLEEVRIECWSYDSEDEDSNDGWSGSEGSQDQREQRTRAVLADDHYQQMIRLLAALARLPSLRTLSVMDYYSQPVWQESRNDRDTIIVDWDDAMDPAYPLPLPKSGLESMIVDRGNISGPALSRIIEGCSNFKRFKYNVFHTPEVFGRLFEGVRCQPHLPHMSVEAVCMALVTHAKSTLHHLHIELMEYGSMCGCRHEPCLQPNSPYISINPSAPATTNWKWNEFTRLERLTLDIDLFSNLPDSGWLPFAQTMPVSIQDIVILAPRCPPEADRRDFENMFRDFKPQAFPSLRSISAWHRNQPYNVGHNGAQHILAVYLQALDRAGIPPMRTMDYSLSGEYFREREKNNPYRWEEIVMNEFGKDDYHLYALPGKDLEKKLVLGVYHSEGDHRARDNVYSGIMIEKSWD</sequence>
<dbReference type="Pfam" id="PF00646">
    <property type="entry name" value="F-box"/>
    <property type="match status" value="1"/>
</dbReference>
<dbReference type="Proteomes" id="UP000326198">
    <property type="component" value="Unassembled WGS sequence"/>
</dbReference>
<dbReference type="AlphaFoldDB" id="A0A5N7B8G4"/>
<dbReference type="CDD" id="cd09917">
    <property type="entry name" value="F-box_SF"/>
    <property type="match status" value="1"/>
</dbReference>
<gene>
    <name evidence="3" type="ORF">BDV26DRAFT_199475</name>
</gene>
<accession>A0A5N7B8G4</accession>
<feature type="domain" description="F-box" evidence="2">
    <location>
        <begin position="1"/>
        <end position="50"/>
    </location>
</feature>
<evidence type="ECO:0000256" key="1">
    <source>
        <dbReference type="SAM" id="MobiDB-lite"/>
    </source>
</evidence>
<feature type="region of interest" description="Disordered" evidence="1">
    <location>
        <begin position="211"/>
        <end position="235"/>
    </location>
</feature>
<evidence type="ECO:0000313" key="4">
    <source>
        <dbReference type="Proteomes" id="UP000326198"/>
    </source>
</evidence>
<dbReference type="PROSITE" id="PS50181">
    <property type="entry name" value="FBOX"/>
    <property type="match status" value="1"/>
</dbReference>
<dbReference type="InterPro" id="IPR036047">
    <property type="entry name" value="F-box-like_dom_sf"/>
</dbReference>
<evidence type="ECO:0000259" key="2">
    <source>
        <dbReference type="PROSITE" id="PS50181"/>
    </source>
</evidence>
<dbReference type="SMART" id="SM00256">
    <property type="entry name" value="FBOX"/>
    <property type="match status" value="1"/>
</dbReference>
<reference evidence="3 4" key="1">
    <citation type="submission" date="2019-04" db="EMBL/GenBank/DDBJ databases">
        <title>Friends and foes A comparative genomics studyof 23 Aspergillus species from section Flavi.</title>
        <authorList>
            <consortium name="DOE Joint Genome Institute"/>
            <person name="Kjaerbolling I."/>
            <person name="Vesth T."/>
            <person name="Frisvad J.C."/>
            <person name="Nybo J.L."/>
            <person name="Theobald S."/>
            <person name="Kildgaard S."/>
            <person name="Isbrandt T."/>
            <person name="Kuo A."/>
            <person name="Sato A."/>
            <person name="Lyhne E.K."/>
            <person name="Kogle M.E."/>
            <person name="Wiebenga A."/>
            <person name="Kun R.S."/>
            <person name="Lubbers R.J."/>
            <person name="Makela M.R."/>
            <person name="Barry K."/>
            <person name="Chovatia M."/>
            <person name="Clum A."/>
            <person name="Daum C."/>
            <person name="Haridas S."/>
            <person name="He G."/>
            <person name="LaButti K."/>
            <person name="Lipzen A."/>
            <person name="Mondo S."/>
            <person name="Riley R."/>
            <person name="Salamov A."/>
            <person name="Simmons B.A."/>
            <person name="Magnuson J.K."/>
            <person name="Henrissat B."/>
            <person name="Mortensen U.H."/>
            <person name="Larsen T.O."/>
            <person name="Devries R.P."/>
            <person name="Grigoriev I.V."/>
            <person name="Machida M."/>
            <person name="Baker S.E."/>
            <person name="Andersen M.R."/>
        </authorList>
    </citation>
    <scope>NUCLEOTIDE SEQUENCE [LARGE SCALE GENOMIC DNA]</scope>
    <source>
        <strain evidence="3 4">IBT 29228</strain>
    </source>
</reference>
<dbReference type="EMBL" id="ML736214">
    <property type="protein sequence ID" value="KAE8378055.1"/>
    <property type="molecule type" value="Genomic_DNA"/>
</dbReference>
<keyword evidence="4" id="KW-1185">Reference proteome</keyword>
<organism evidence="3 4">
    <name type="scientific">Aspergillus bertholletiae</name>
    <dbReference type="NCBI Taxonomy" id="1226010"/>
    <lineage>
        <taxon>Eukaryota</taxon>
        <taxon>Fungi</taxon>
        <taxon>Dikarya</taxon>
        <taxon>Ascomycota</taxon>
        <taxon>Pezizomycotina</taxon>
        <taxon>Eurotiomycetes</taxon>
        <taxon>Eurotiomycetidae</taxon>
        <taxon>Eurotiales</taxon>
        <taxon>Aspergillaceae</taxon>
        <taxon>Aspergillus</taxon>
        <taxon>Aspergillus subgen. Circumdati</taxon>
    </lineage>
</organism>
<proteinExistence type="predicted"/>
<dbReference type="InterPro" id="IPR001810">
    <property type="entry name" value="F-box_dom"/>
</dbReference>
<protein>
    <submittedName>
        <fullName evidence="3">F-box domain protein</fullName>
    </submittedName>
</protein>
<dbReference type="SUPFAM" id="SSF81383">
    <property type="entry name" value="F-box domain"/>
    <property type="match status" value="1"/>
</dbReference>
<dbReference type="OrthoDB" id="4456081at2759"/>
<name>A0A5N7B8G4_9EURO</name>
<evidence type="ECO:0000313" key="3">
    <source>
        <dbReference type="EMBL" id="KAE8378055.1"/>
    </source>
</evidence>